<dbReference type="Proteomes" id="UP000774804">
    <property type="component" value="Unassembled WGS sequence"/>
</dbReference>
<organism evidence="3 4">
    <name type="scientific">Phytophthora cactorum</name>
    <dbReference type="NCBI Taxonomy" id="29920"/>
    <lineage>
        <taxon>Eukaryota</taxon>
        <taxon>Sar</taxon>
        <taxon>Stramenopiles</taxon>
        <taxon>Oomycota</taxon>
        <taxon>Peronosporomycetes</taxon>
        <taxon>Peronosporales</taxon>
        <taxon>Peronosporaceae</taxon>
        <taxon>Phytophthora</taxon>
    </lineage>
</organism>
<gene>
    <name evidence="2" type="ORF">PC113_g1523</name>
    <name evidence="3" type="ORF">PC115_g2057</name>
</gene>
<reference evidence="3" key="1">
    <citation type="submission" date="2018-10" db="EMBL/GenBank/DDBJ databases">
        <title>Effector identification in a new, highly contiguous assembly of the strawberry crown rot pathogen Phytophthora cactorum.</title>
        <authorList>
            <person name="Armitage A.D."/>
            <person name="Nellist C.F."/>
            <person name="Bates H."/>
            <person name="Vickerstaff R.J."/>
            <person name="Harrison R.J."/>
        </authorList>
    </citation>
    <scope>NUCLEOTIDE SEQUENCE</scope>
    <source>
        <strain evidence="2">15-7</strain>
        <strain evidence="3">4032</strain>
    </source>
</reference>
<dbReference type="Proteomes" id="UP000735874">
    <property type="component" value="Unassembled WGS sequence"/>
</dbReference>
<feature type="region of interest" description="Disordered" evidence="1">
    <location>
        <begin position="16"/>
        <end position="38"/>
    </location>
</feature>
<evidence type="ECO:0000256" key="1">
    <source>
        <dbReference type="SAM" id="MobiDB-lite"/>
    </source>
</evidence>
<evidence type="ECO:0000313" key="3">
    <source>
        <dbReference type="EMBL" id="KAG2941292.1"/>
    </source>
</evidence>
<protein>
    <submittedName>
        <fullName evidence="3">Uncharacterized protein</fullName>
    </submittedName>
</protein>
<proteinExistence type="predicted"/>
<comment type="caution">
    <text evidence="3">The sequence shown here is derived from an EMBL/GenBank/DDBJ whole genome shotgun (WGS) entry which is preliminary data.</text>
</comment>
<dbReference type="VEuPathDB" id="FungiDB:PC110_g449"/>
<name>A0A8T1DQT2_9STRA</name>
<dbReference type="AlphaFoldDB" id="A0A8T1DQT2"/>
<dbReference type="EMBL" id="RCMI01000028">
    <property type="protein sequence ID" value="KAG2941292.1"/>
    <property type="molecule type" value="Genomic_DNA"/>
</dbReference>
<evidence type="ECO:0000313" key="2">
    <source>
        <dbReference type="EMBL" id="KAG2867936.1"/>
    </source>
</evidence>
<dbReference type="EMBL" id="RCMG01000018">
    <property type="protein sequence ID" value="KAG2867936.1"/>
    <property type="molecule type" value="Genomic_DNA"/>
</dbReference>
<evidence type="ECO:0000313" key="4">
    <source>
        <dbReference type="Proteomes" id="UP000774804"/>
    </source>
</evidence>
<sequence length="92" mass="10696">MDVHWVEYYQNMKTNGVDQSDETKSEDNDDMTGGEKSKKSDYDVIRMFTDMRNEVGMRSEQDYLNFKFIYYTSLKDKSALTAIAREGPSALN</sequence>
<accession>A0A8T1DQT2</accession>